<organism evidence="1">
    <name type="scientific">marine sediment metagenome</name>
    <dbReference type="NCBI Taxonomy" id="412755"/>
    <lineage>
        <taxon>unclassified sequences</taxon>
        <taxon>metagenomes</taxon>
        <taxon>ecological metagenomes</taxon>
    </lineage>
</organism>
<evidence type="ECO:0008006" key="2">
    <source>
        <dbReference type="Google" id="ProtNLM"/>
    </source>
</evidence>
<protein>
    <recommendedName>
        <fullName evidence="2">N(G),N(G)-dimethylarginine dimethylaminohydrolase</fullName>
    </recommendedName>
</protein>
<sequence>SYLGDSILLVSREFKDHPDFVGYKLIEVLNSEAYATNGLRINEYVIIPKGYPNLKKQIQNYNFKILELEMSEFEKMDGGLSCLSLRF</sequence>
<gene>
    <name evidence="1" type="ORF">S01H1_30510</name>
</gene>
<dbReference type="SUPFAM" id="SSF55909">
    <property type="entry name" value="Pentein"/>
    <property type="match status" value="1"/>
</dbReference>
<evidence type="ECO:0000313" key="1">
    <source>
        <dbReference type="EMBL" id="GAF85903.1"/>
    </source>
</evidence>
<accession>X0SXH0</accession>
<reference evidence="1" key="1">
    <citation type="journal article" date="2014" name="Front. Microbiol.">
        <title>High frequency of phylogenetically diverse reductive dehalogenase-homologous genes in deep subseafloor sedimentary metagenomes.</title>
        <authorList>
            <person name="Kawai M."/>
            <person name="Futagami T."/>
            <person name="Toyoda A."/>
            <person name="Takaki Y."/>
            <person name="Nishi S."/>
            <person name="Hori S."/>
            <person name="Arai W."/>
            <person name="Tsubouchi T."/>
            <person name="Morono Y."/>
            <person name="Uchiyama I."/>
            <person name="Ito T."/>
            <person name="Fujiyama A."/>
            <person name="Inagaki F."/>
            <person name="Takami H."/>
        </authorList>
    </citation>
    <scope>NUCLEOTIDE SEQUENCE</scope>
    <source>
        <strain evidence="1">Expedition CK06-06</strain>
    </source>
</reference>
<proteinExistence type="predicted"/>
<feature type="non-terminal residue" evidence="1">
    <location>
        <position position="1"/>
    </location>
</feature>
<dbReference type="Gene3D" id="3.75.10.10">
    <property type="entry name" value="L-arginine/glycine Amidinotransferase, Chain A"/>
    <property type="match status" value="1"/>
</dbReference>
<dbReference type="EMBL" id="BARS01018782">
    <property type="protein sequence ID" value="GAF85903.1"/>
    <property type="molecule type" value="Genomic_DNA"/>
</dbReference>
<name>X0SXH0_9ZZZZ</name>
<comment type="caution">
    <text evidence="1">The sequence shown here is derived from an EMBL/GenBank/DDBJ whole genome shotgun (WGS) entry which is preliminary data.</text>
</comment>
<dbReference type="AlphaFoldDB" id="X0SXH0"/>